<comment type="caution">
    <text evidence="1">The sequence shown here is derived from an EMBL/GenBank/DDBJ whole genome shotgun (WGS) entry which is preliminary data.</text>
</comment>
<proteinExistence type="predicted"/>
<dbReference type="EMBL" id="JALAZD010000001">
    <property type="protein sequence ID" value="MCI0126220.1"/>
    <property type="molecule type" value="Genomic_DNA"/>
</dbReference>
<gene>
    <name evidence="1" type="ORF">ML536_05210</name>
</gene>
<evidence type="ECO:0000313" key="1">
    <source>
        <dbReference type="EMBL" id="MCI0126220.1"/>
    </source>
</evidence>
<accession>A0AA41UAB5</accession>
<protein>
    <submittedName>
        <fullName evidence="1">Uncharacterized protein</fullName>
    </submittedName>
</protein>
<keyword evidence="2" id="KW-1185">Reference proteome</keyword>
<name>A0AA41UAB5_9HYPH</name>
<sequence>MSFQLKDWSLSEIRPHATLAGRVLATAGVTLREVSGGRVSEHRIALKVWADVDPDTSAADVEYALYVKAAELARRTMAAADISSFGLAAE</sequence>
<reference evidence="1" key="1">
    <citation type="submission" date="2022-03" db="EMBL/GenBank/DDBJ databases">
        <title>The complete genome sequence of a Methyloterrigena soli.</title>
        <authorList>
            <person name="Zi Z."/>
        </authorList>
    </citation>
    <scope>NUCLEOTIDE SEQUENCE</scope>
    <source>
        <strain evidence="1">M48</strain>
    </source>
</reference>
<dbReference type="AlphaFoldDB" id="A0AA41UAB5"/>
<dbReference type="RefSeq" id="WP_281735183.1">
    <property type="nucleotide sequence ID" value="NZ_JAKETQ010000001.1"/>
</dbReference>
<organism evidence="1 2">
    <name type="scientific">Paradevosia shaoguanensis</name>
    <dbReference type="NCBI Taxonomy" id="1335043"/>
    <lineage>
        <taxon>Bacteria</taxon>
        <taxon>Pseudomonadati</taxon>
        <taxon>Pseudomonadota</taxon>
        <taxon>Alphaproteobacteria</taxon>
        <taxon>Hyphomicrobiales</taxon>
        <taxon>Devosiaceae</taxon>
        <taxon>Paradevosia</taxon>
    </lineage>
</organism>
<evidence type="ECO:0000313" key="2">
    <source>
        <dbReference type="Proteomes" id="UP001156140"/>
    </source>
</evidence>
<dbReference type="Proteomes" id="UP001156140">
    <property type="component" value="Unassembled WGS sequence"/>
</dbReference>